<dbReference type="Gramene" id="KVH89210">
    <property type="protein sequence ID" value="KVH89210"/>
    <property type="gene ID" value="Ccrd_008806"/>
</dbReference>
<proteinExistence type="predicted"/>
<sequence>MAPVATFMLSLVARAVVPFDYGPLYSFNISQLVSRPLANSITFGEKRQVPLDKQITFGITFKDPLTVTKRHKVRLTVVLNSDGYSFKSSGSTTRPSTRWKVVCISLIVESYFSPVRAKQSSSSNSNYINNLDC</sequence>
<evidence type="ECO:0000256" key="1">
    <source>
        <dbReference type="SAM" id="SignalP"/>
    </source>
</evidence>
<feature type="chain" id="PRO_5012249596" evidence="1">
    <location>
        <begin position="16"/>
        <end position="133"/>
    </location>
</feature>
<feature type="signal peptide" evidence="1">
    <location>
        <begin position="1"/>
        <end position="15"/>
    </location>
</feature>
<organism evidence="2 3">
    <name type="scientific">Cynara cardunculus var. scolymus</name>
    <name type="common">Globe artichoke</name>
    <name type="synonym">Cynara scolymus</name>
    <dbReference type="NCBI Taxonomy" id="59895"/>
    <lineage>
        <taxon>Eukaryota</taxon>
        <taxon>Viridiplantae</taxon>
        <taxon>Streptophyta</taxon>
        <taxon>Embryophyta</taxon>
        <taxon>Tracheophyta</taxon>
        <taxon>Spermatophyta</taxon>
        <taxon>Magnoliopsida</taxon>
        <taxon>eudicotyledons</taxon>
        <taxon>Gunneridae</taxon>
        <taxon>Pentapetalae</taxon>
        <taxon>asterids</taxon>
        <taxon>campanulids</taxon>
        <taxon>Asterales</taxon>
        <taxon>Asteraceae</taxon>
        <taxon>Carduoideae</taxon>
        <taxon>Cardueae</taxon>
        <taxon>Carduinae</taxon>
        <taxon>Cynara</taxon>
    </lineage>
</organism>
<evidence type="ECO:0000313" key="3">
    <source>
        <dbReference type="Proteomes" id="UP000243975"/>
    </source>
</evidence>
<comment type="caution">
    <text evidence="2">The sequence shown here is derived from an EMBL/GenBank/DDBJ whole genome shotgun (WGS) entry which is preliminary data.</text>
</comment>
<accession>A0A103XEE3</accession>
<keyword evidence="3" id="KW-1185">Reference proteome</keyword>
<evidence type="ECO:0000313" key="2">
    <source>
        <dbReference type="EMBL" id="KVH89210.1"/>
    </source>
</evidence>
<dbReference type="EMBL" id="LEKV01005291">
    <property type="protein sequence ID" value="KVH89210.1"/>
    <property type="molecule type" value="Genomic_DNA"/>
</dbReference>
<dbReference type="AlphaFoldDB" id="A0A103XEE3"/>
<gene>
    <name evidence="2" type="ORF">Ccrd_008806</name>
</gene>
<dbReference type="Proteomes" id="UP000243975">
    <property type="component" value="Unassembled WGS sequence"/>
</dbReference>
<name>A0A103XEE3_CYNCS</name>
<reference evidence="2 3" key="1">
    <citation type="journal article" date="2016" name="Sci. Rep.">
        <title>The genome sequence of the outbreeding globe artichoke constructed de novo incorporating a phase-aware low-pass sequencing strategy of F1 progeny.</title>
        <authorList>
            <person name="Scaglione D."/>
            <person name="Reyes-Chin-Wo S."/>
            <person name="Acquadro A."/>
            <person name="Froenicke L."/>
            <person name="Portis E."/>
            <person name="Beitel C."/>
            <person name="Tirone M."/>
            <person name="Mauro R."/>
            <person name="Lo Monaco A."/>
            <person name="Mauromicale G."/>
            <person name="Faccioli P."/>
            <person name="Cattivelli L."/>
            <person name="Rieseberg L."/>
            <person name="Michelmore R."/>
            <person name="Lanteri S."/>
        </authorList>
    </citation>
    <scope>NUCLEOTIDE SEQUENCE [LARGE SCALE GENOMIC DNA]</scope>
    <source>
        <strain evidence="2">2C</strain>
    </source>
</reference>
<protein>
    <submittedName>
        <fullName evidence="2">Uncharacterized protein</fullName>
    </submittedName>
</protein>
<keyword evidence="1" id="KW-0732">Signal</keyword>